<dbReference type="InterPro" id="IPR023214">
    <property type="entry name" value="HAD_sf"/>
</dbReference>
<keyword evidence="9" id="KW-0718">Serine biosynthesis</keyword>
<dbReference type="PANTHER" id="PTHR43344:SF2">
    <property type="entry name" value="PHOSPHOSERINE PHOSPHATASE"/>
    <property type="match status" value="1"/>
</dbReference>
<dbReference type="InterPro" id="IPR036412">
    <property type="entry name" value="HAD-like_sf"/>
</dbReference>
<organism evidence="12 13">
    <name type="scientific">Ramalina farinacea</name>
    <dbReference type="NCBI Taxonomy" id="258253"/>
    <lineage>
        <taxon>Eukaryota</taxon>
        <taxon>Fungi</taxon>
        <taxon>Dikarya</taxon>
        <taxon>Ascomycota</taxon>
        <taxon>Pezizomycotina</taxon>
        <taxon>Lecanoromycetes</taxon>
        <taxon>OSLEUM clade</taxon>
        <taxon>Lecanoromycetidae</taxon>
        <taxon>Lecanorales</taxon>
        <taxon>Lecanorineae</taxon>
        <taxon>Ramalinaceae</taxon>
        <taxon>Ramalina</taxon>
    </lineage>
</organism>
<dbReference type="GO" id="GO:0006564">
    <property type="term" value="P:L-serine biosynthetic process"/>
    <property type="evidence" value="ECO:0007669"/>
    <property type="project" value="UniProtKB-KW"/>
</dbReference>
<dbReference type="SFLD" id="SFLDS00003">
    <property type="entry name" value="Haloacid_Dehalogenase"/>
    <property type="match status" value="1"/>
</dbReference>
<dbReference type="GO" id="GO:0000287">
    <property type="term" value="F:magnesium ion binding"/>
    <property type="evidence" value="ECO:0007669"/>
    <property type="project" value="TreeGrafter"/>
</dbReference>
<dbReference type="SFLD" id="SFLDG01137">
    <property type="entry name" value="C1.6.1:_Phosphoserine_Phosphat"/>
    <property type="match status" value="1"/>
</dbReference>
<dbReference type="NCBIfam" id="TIGR01488">
    <property type="entry name" value="HAD-SF-IB"/>
    <property type="match status" value="1"/>
</dbReference>
<dbReference type="PANTHER" id="PTHR43344">
    <property type="entry name" value="PHOSPHOSERINE PHOSPHATASE"/>
    <property type="match status" value="1"/>
</dbReference>
<evidence type="ECO:0000256" key="8">
    <source>
        <dbReference type="ARBA" id="ARBA00022842"/>
    </source>
</evidence>
<dbReference type="Gene3D" id="3.40.50.1000">
    <property type="entry name" value="HAD superfamily/HAD-like"/>
    <property type="match status" value="1"/>
</dbReference>
<dbReference type="SFLD" id="SFLDF00029">
    <property type="entry name" value="phosphoserine_phosphatase"/>
    <property type="match status" value="1"/>
</dbReference>
<comment type="similarity">
    <text evidence="3">Belongs to the HAD-like hydrolase superfamily. SerB family.</text>
</comment>
<gene>
    <name evidence="12" type="primary">SER2</name>
    <name evidence="12" type="ORF">OHK93_006259</name>
</gene>
<keyword evidence="7 12" id="KW-0378">Hydrolase</keyword>
<keyword evidence="8" id="KW-0460">Magnesium</keyword>
<evidence type="ECO:0000256" key="4">
    <source>
        <dbReference type="ARBA" id="ARBA00012640"/>
    </source>
</evidence>
<evidence type="ECO:0000313" key="13">
    <source>
        <dbReference type="Proteomes" id="UP001161017"/>
    </source>
</evidence>
<proteinExistence type="inferred from homology"/>
<comment type="caution">
    <text evidence="12">The sequence shown here is derived from an EMBL/GenBank/DDBJ whole genome shotgun (WGS) entry which is preliminary data.</text>
</comment>
<dbReference type="NCBIfam" id="TIGR00338">
    <property type="entry name" value="serB"/>
    <property type="match status" value="1"/>
</dbReference>
<dbReference type="EMBL" id="JAPUFD010000004">
    <property type="protein sequence ID" value="MDI1486997.1"/>
    <property type="molecule type" value="Genomic_DNA"/>
</dbReference>
<dbReference type="SUPFAM" id="SSF56784">
    <property type="entry name" value="HAD-like"/>
    <property type="match status" value="1"/>
</dbReference>
<evidence type="ECO:0000256" key="9">
    <source>
        <dbReference type="ARBA" id="ARBA00023299"/>
    </source>
</evidence>
<keyword evidence="5" id="KW-0028">Amino-acid biosynthesis</keyword>
<dbReference type="InterPro" id="IPR004469">
    <property type="entry name" value="PSP"/>
</dbReference>
<reference evidence="12" key="1">
    <citation type="journal article" date="2023" name="Genome Biol. Evol.">
        <title>First Whole Genome Sequence and Flow Cytometry Genome Size Data for the Lichen-Forming Fungus Ramalina farinacea (Ascomycota).</title>
        <authorList>
            <person name="Llewellyn T."/>
            <person name="Mian S."/>
            <person name="Hill R."/>
            <person name="Leitch I.J."/>
            <person name="Gaya E."/>
        </authorList>
    </citation>
    <scope>NUCLEOTIDE SEQUENCE</scope>
    <source>
        <strain evidence="12">LIQ254RAFAR</strain>
    </source>
</reference>
<evidence type="ECO:0000256" key="6">
    <source>
        <dbReference type="ARBA" id="ARBA00022723"/>
    </source>
</evidence>
<keyword evidence="13" id="KW-1185">Reference proteome</keyword>
<evidence type="ECO:0000256" key="2">
    <source>
        <dbReference type="ARBA" id="ARBA00005135"/>
    </source>
</evidence>
<evidence type="ECO:0000256" key="5">
    <source>
        <dbReference type="ARBA" id="ARBA00022605"/>
    </source>
</evidence>
<evidence type="ECO:0000256" key="1">
    <source>
        <dbReference type="ARBA" id="ARBA00001946"/>
    </source>
</evidence>
<feature type="active site" description="Proton donor" evidence="11">
    <location>
        <position position="138"/>
    </location>
</feature>
<dbReference type="GO" id="GO:0036424">
    <property type="term" value="F:L-phosphoserine phosphatase activity"/>
    <property type="evidence" value="ECO:0007669"/>
    <property type="project" value="InterPro"/>
</dbReference>
<dbReference type="SFLD" id="SFLDG01136">
    <property type="entry name" value="C1.6:_Phosphoserine_Phosphatas"/>
    <property type="match status" value="1"/>
</dbReference>
<evidence type="ECO:0000256" key="11">
    <source>
        <dbReference type="PIRSR" id="PIRSR604469-1"/>
    </source>
</evidence>
<evidence type="ECO:0000256" key="7">
    <source>
        <dbReference type="ARBA" id="ARBA00022801"/>
    </source>
</evidence>
<name>A0AA43QJP3_9LECA</name>
<feature type="active site" description="Nucleophile" evidence="11">
    <location>
        <position position="136"/>
    </location>
</feature>
<accession>A0AA43QJP3</accession>
<evidence type="ECO:0000256" key="3">
    <source>
        <dbReference type="ARBA" id="ARBA00009184"/>
    </source>
</evidence>
<comment type="cofactor">
    <cofactor evidence="1">
        <name>Mg(2+)</name>
        <dbReference type="ChEBI" id="CHEBI:18420"/>
    </cofactor>
</comment>
<dbReference type="Pfam" id="PF00702">
    <property type="entry name" value="Hydrolase"/>
    <property type="match status" value="1"/>
</dbReference>
<dbReference type="AlphaFoldDB" id="A0AA43QJP3"/>
<evidence type="ECO:0000256" key="10">
    <source>
        <dbReference type="ARBA" id="ARBA00031693"/>
    </source>
</evidence>
<comment type="pathway">
    <text evidence="2">Amino-acid biosynthesis; L-serine biosynthesis; L-serine from 3-phospho-D-glycerate: step 3/3.</text>
</comment>
<evidence type="ECO:0000313" key="12">
    <source>
        <dbReference type="EMBL" id="MDI1486997.1"/>
    </source>
</evidence>
<dbReference type="EC" id="3.1.3.3" evidence="4"/>
<dbReference type="InterPro" id="IPR050582">
    <property type="entry name" value="HAD-like_SerB"/>
</dbReference>
<sequence length="356" mass="37883">MSSTTGLATRLIVTSFANSRTKPPTAAPPPQNSTKALTDALIEAASTSHPSFSQILQHTPPQILHHTTHITQYTWPLPSSHPWTPISPLRHTPFIKSFEFVQDVELIIDLSPTPSSPNSTTATTQAGRPIRLAVFDMDSTLITQEIIDELARSINATAAVSAITSRAMNGEIDFAESLRQRVGMLRGVRVPDVWEDLKRSITIAPGARELIAALKAGGCVTAVVSGGFIPMAEWLKEELGLDYAVANVLQTAPADGEMGYEHLTGELDPAAPIVTPELKRTTLLELAERHGVPVAETFCVGDGSNDLLMLQAAGVGVAWNAKARVQERAPMRLNGGTLADLLFLFDGEATGGGGGG</sequence>
<keyword evidence="6" id="KW-0479">Metal-binding</keyword>
<protein>
    <recommendedName>
        <fullName evidence="4">phosphoserine phosphatase</fullName>
        <ecNumber evidence="4">3.1.3.3</ecNumber>
    </recommendedName>
    <alternativeName>
        <fullName evidence="10">O-phosphoserine phosphohydrolase</fullName>
    </alternativeName>
</protein>
<dbReference type="GO" id="GO:0005737">
    <property type="term" value="C:cytoplasm"/>
    <property type="evidence" value="ECO:0007669"/>
    <property type="project" value="TreeGrafter"/>
</dbReference>
<dbReference type="Proteomes" id="UP001161017">
    <property type="component" value="Unassembled WGS sequence"/>
</dbReference>